<dbReference type="STRING" id="553466.SAMN04487950_1359"/>
<evidence type="ECO:0000313" key="4">
    <source>
        <dbReference type="Proteomes" id="UP000199607"/>
    </source>
</evidence>
<dbReference type="InterPro" id="IPR051043">
    <property type="entry name" value="Sulfatase_Mod_Factor_Kinase"/>
</dbReference>
<evidence type="ECO:0000259" key="2">
    <source>
        <dbReference type="Pfam" id="PF03781"/>
    </source>
</evidence>
<dbReference type="Pfam" id="PF03781">
    <property type="entry name" value="FGE-sulfatase"/>
    <property type="match status" value="1"/>
</dbReference>
<dbReference type="Proteomes" id="UP000199607">
    <property type="component" value="Unassembled WGS sequence"/>
</dbReference>
<dbReference type="GO" id="GO:0120147">
    <property type="term" value="F:formylglycine-generating oxidase activity"/>
    <property type="evidence" value="ECO:0007669"/>
    <property type="project" value="TreeGrafter"/>
</dbReference>
<reference evidence="4" key="1">
    <citation type="submission" date="2016-10" db="EMBL/GenBank/DDBJ databases">
        <authorList>
            <person name="Varghese N."/>
            <person name="Submissions S."/>
        </authorList>
    </citation>
    <scope>NUCLEOTIDE SEQUENCE [LARGE SCALE GENOMIC DNA]</scope>
    <source>
        <strain evidence="4">CGMCC 1.7738</strain>
    </source>
</reference>
<gene>
    <name evidence="3" type="ORF">SAMN04487950_1359</name>
</gene>
<dbReference type="PANTHER" id="PTHR23150:SF19">
    <property type="entry name" value="FORMYLGLYCINE-GENERATING ENZYME"/>
    <property type="match status" value="1"/>
</dbReference>
<proteinExistence type="predicted"/>
<dbReference type="InterPro" id="IPR042095">
    <property type="entry name" value="SUMF_sf"/>
</dbReference>
<protein>
    <submittedName>
        <fullName evidence="3">Formylglycine-generating enzyme, required for sulfatase activity, contains SUMF1/FGE domain</fullName>
    </submittedName>
</protein>
<organism evidence="3 4">
    <name type="scientific">Halogranum rubrum</name>
    <dbReference type="NCBI Taxonomy" id="553466"/>
    <lineage>
        <taxon>Archaea</taxon>
        <taxon>Methanobacteriati</taxon>
        <taxon>Methanobacteriota</taxon>
        <taxon>Stenosarchaea group</taxon>
        <taxon>Halobacteria</taxon>
        <taxon>Halobacteriales</taxon>
        <taxon>Haloferacaceae</taxon>
    </lineage>
</organism>
<dbReference type="PANTHER" id="PTHR23150">
    <property type="entry name" value="SULFATASE MODIFYING FACTOR 1, 2"/>
    <property type="match status" value="1"/>
</dbReference>
<sequence>MSSDASPQRDAPTNRPADDVVWIPGGEFSMGSDEHYPEERPARQVGVDGFWIDRTPVTTAAFREFVDATGYVTLAERPPRPEEYPDADPALLVPGSAVFVPPDGPVDLRNPSNWWQYVPDANWRQPLGPESDLSEWLDHPVVHVAYEDAVAYAEWAGKRLPTEAEHERASRGGLDGATFAWGDELTPEGELMANTWQGTFPWQNTGADGHVRTSPVGSFPANGYGLVDTIGNVWEWTSDWFAVGRSDTTPTCCTPENPRGGTEAASVDPFDPARTPRKVLKGGSHLCAPNYCQRYRPAARYPEPVDTSTSHVGFRCAVSADTD</sequence>
<keyword evidence="4" id="KW-1185">Reference proteome</keyword>
<accession>A0A1I4CSB4</accession>
<evidence type="ECO:0000256" key="1">
    <source>
        <dbReference type="SAM" id="MobiDB-lite"/>
    </source>
</evidence>
<dbReference type="SUPFAM" id="SSF56436">
    <property type="entry name" value="C-type lectin-like"/>
    <property type="match status" value="1"/>
</dbReference>
<dbReference type="Gene3D" id="3.90.1580.10">
    <property type="entry name" value="paralog of FGE (formylglycine-generating enzyme)"/>
    <property type="match status" value="1"/>
</dbReference>
<feature type="domain" description="Sulfatase-modifying factor enzyme-like" evidence="2">
    <location>
        <begin position="17"/>
        <end position="317"/>
    </location>
</feature>
<name>A0A1I4CSB4_9EURY</name>
<feature type="region of interest" description="Disordered" evidence="1">
    <location>
        <begin position="1"/>
        <end position="23"/>
    </location>
</feature>
<evidence type="ECO:0000313" key="3">
    <source>
        <dbReference type="EMBL" id="SFK83805.1"/>
    </source>
</evidence>
<dbReference type="EMBL" id="FOTC01000001">
    <property type="protein sequence ID" value="SFK83805.1"/>
    <property type="molecule type" value="Genomic_DNA"/>
</dbReference>
<dbReference type="RefSeq" id="WP_089867377.1">
    <property type="nucleotide sequence ID" value="NZ_FOTC01000001.1"/>
</dbReference>
<dbReference type="InterPro" id="IPR005532">
    <property type="entry name" value="SUMF_dom"/>
</dbReference>
<dbReference type="InterPro" id="IPR016187">
    <property type="entry name" value="CTDL_fold"/>
</dbReference>
<dbReference type="AlphaFoldDB" id="A0A1I4CSB4"/>